<name>A0AB33JMS2_9ACTN</name>
<gene>
    <name evidence="2" type="ORF">KCMC57_04810</name>
</gene>
<sequence>MDYETPAVRRIVVGVDGSPMFGQALRWVIEQARLAGSAVDAWTCPTMVGRAMTEFDPQIGRTAESHSPGPSRPIPPSGPRCSPAPRPGCHARYPGALPPGKSAS</sequence>
<dbReference type="EMBL" id="AP035881">
    <property type="protein sequence ID" value="BFP44113.1"/>
    <property type="molecule type" value="Genomic_DNA"/>
</dbReference>
<feature type="region of interest" description="Disordered" evidence="1">
    <location>
        <begin position="54"/>
        <end position="104"/>
    </location>
</feature>
<evidence type="ECO:0000313" key="2">
    <source>
        <dbReference type="EMBL" id="BFP44113.1"/>
    </source>
</evidence>
<dbReference type="InterPro" id="IPR014729">
    <property type="entry name" value="Rossmann-like_a/b/a_fold"/>
</dbReference>
<evidence type="ECO:0008006" key="3">
    <source>
        <dbReference type="Google" id="ProtNLM"/>
    </source>
</evidence>
<dbReference type="AlphaFoldDB" id="A0AB33JMS2"/>
<proteinExistence type="predicted"/>
<reference evidence="2" key="1">
    <citation type="submission" date="2024-07" db="EMBL/GenBank/DDBJ databases">
        <title>Complete genome sequences of cellulolytic bacteria, Kitasatospora sp. CMC57 and Streptomyces sp. CMC78, isolated from Japanese agricultural soil.</title>
        <authorList>
            <person name="Hashimoto T."/>
            <person name="Ito M."/>
            <person name="Iwamoto M."/>
            <person name="Fukahori D."/>
            <person name="Shoda T."/>
            <person name="Sakoda M."/>
            <person name="Morohoshi T."/>
            <person name="Mitsuboshi M."/>
            <person name="Nishizawa T."/>
        </authorList>
    </citation>
    <scope>NUCLEOTIDE SEQUENCE</scope>
    <source>
        <strain evidence="2">CMC57</strain>
    </source>
</reference>
<protein>
    <recommendedName>
        <fullName evidence="3">UspA domain-containing protein</fullName>
    </recommendedName>
</protein>
<accession>A0AB33JMS2</accession>
<feature type="compositionally biased region" description="Pro residues" evidence="1">
    <location>
        <begin position="70"/>
        <end position="86"/>
    </location>
</feature>
<organism evidence="2">
    <name type="scientific">Kitasatospora sp. CMC57</name>
    <dbReference type="NCBI Taxonomy" id="3231513"/>
    <lineage>
        <taxon>Bacteria</taxon>
        <taxon>Bacillati</taxon>
        <taxon>Actinomycetota</taxon>
        <taxon>Actinomycetes</taxon>
        <taxon>Kitasatosporales</taxon>
        <taxon>Streptomycetaceae</taxon>
        <taxon>Kitasatospora</taxon>
    </lineage>
</organism>
<evidence type="ECO:0000256" key="1">
    <source>
        <dbReference type="SAM" id="MobiDB-lite"/>
    </source>
</evidence>
<dbReference type="Gene3D" id="3.40.50.620">
    <property type="entry name" value="HUPs"/>
    <property type="match status" value="1"/>
</dbReference>